<feature type="compositionally biased region" description="Basic and acidic residues" evidence="1">
    <location>
        <begin position="279"/>
        <end position="293"/>
    </location>
</feature>
<keyword evidence="2" id="KW-0472">Membrane</keyword>
<reference evidence="3 4" key="2">
    <citation type="submission" date="2019-01" db="EMBL/GenBank/DDBJ databases">
        <title>The decoding of complex shrimp genome reveals the adaptation for benthos swimmer, frequently molting mechanism and breeding impact on genome.</title>
        <authorList>
            <person name="Sun Y."/>
            <person name="Gao Y."/>
            <person name="Yu Y."/>
        </authorList>
    </citation>
    <scope>NUCLEOTIDE SEQUENCE [LARGE SCALE GENOMIC DNA]</scope>
    <source>
        <tissue evidence="3">Muscle</tissue>
    </source>
</reference>
<evidence type="ECO:0000256" key="1">
    <source>
        <dbReference type="SAM" id="MobiDB-lite"/>
    </source>
</evidence>
<feature type="transmembrane region" description="Helical" evidence="2">
    <location>
        <begin position="371"/>
        <end position="394"/>
    </location>
</feature>
<dbReference type="AlphaFoldDB" id="A0A3R7MIS1"/>
<accession>A0A3R7MIS1</accession>
<feature type="region of interest" description="Disordered" evidence="1">
    <location>
        <begin position="264"/>
        <end position="293"/>
    </location>
</feature>
<protein>
    <submittedName>
        <fullName evidence="3">Uncharacterized protein</fullName>
    </submittedName>
</protein>
<evidence type="ECO:0000313" key="3">
    <source>
        <dbReference type="EMBL" id="ROT82794.1"/>
    </source>
</evidence>
<feature type="compositionally biased region" description="Low complexity" evidence="1">
    <location>
        <begin position="264"/>
        <end position="274"/>
    </location>
</feature>
<name>A0A3R7MIS1_PENVA</name>
<proteinExistence type="predicted"/>
<feature type="transmembrane region" description="Helical" evidence="2">
    <location>
        <begin position="154"/>
        <end position="177"/>
    </location>
</feature>
<keyword evidence="2" id="KW-0812">Transmembrane</keyword>
<gene>
    <name evidence="3" type="ORF">C7M84_024038</name>
</gene>
<evidence type="ECO:0000256" key="2">
    <source>
        <dbReference type="SAM" id="Phobius"/>
    </source>
</evidence>
<keyword evidence="4" id="KW-1185">Reference proteome</keyword>
<feature type="transmembrane region" description="Helical" evidence="2">
    <location>
        <begin position="99"/>
        <end position="117"/>
    </location>
</feature>
<dbReference type="Proteomes" id="UP000283509">
    <property type="component" value="Unassembled WGS sequence"/>
</dbReference>
<feature type="transmembrane region" description="Helical" evidence="2">
    <location>
        <begin position="124"/>
        <end position="142"/>
    </location>
</feature>
<evidence type="ECO:0000313" key="4">
    <source>
        <dbReference type="Proteomes" id="UP000283509"/>
    </source>
</evidence>
<sequence>MPLRDALPSAAAGCPLPSPAPWRPALGAAVRSFPLDWLPILALFFSLGSPSVPLSSSSTLASWPCITWFSLPQLSFPGFLILLSFHFLSPISFPLPPSLSLSLFLSMALPPIFAGFPSPPSKTLSIWLPILALFFLLGSPSVPLSSLLDSRFLALYSLLALFLSSPSLAFSFLCHFISFSPSSFLSPPFSLSLCSLSLHELLSVVFLSHLPLPSLFPSFLPSVFFSFFLLLKLSLFFTLSSCCFPSFLFLVFFPSTPPFPPTLSSLRPSPSASSGPNRASRDPRRLRHTEQKRLTARHSIPSTVSPRGSFSTCVMEHGRRGGIGLDPREETLFGLYECLKVWFRQRGNAIGFWRSSPVSSWFWGRKQGANLPLVACVGRTVLLVVVAVFLGLGLGSS</sequence>
<reference evidence="3 4" key="1">
    <citation type="submission" date="2018-04" db="EMBL/GenBank/DDBJ databases">
        <authorList>
            <person name="Zhang X."/>
            <person name="Yuan J."/>
            <person name="Li F."/>
            <person name="Xiang J."/>
        </authorList>
    </citation>
    <scope>NUCLEOTIDE SEQUENCE [LARGE SCALE GENOMIC DNA]</scope>
    <source>
        <tissue evidence="3">Muscle</tissue>
    </source>
</reference>
<comment type="caution">
    <text evidence="3">The sequence shown here is derived from an EMBL/GenBank/DDBJ whole genome shotgun (WGS) entry which is preliminary data.</text>
</comment>
<keyword evidence="2" id="KW-1133">Transmembrane helix</keyword>
<feature type="transmembrane region" description="Helical" evidence="2">
    <location>
        <begin position="224"/>
        <end position="253"/>
    </location>
</feature>
<dbReference type="EMBL" id="QCYY01000775">
    <property type="protein sequence ID" value="ROT82794.1"/>
    <property type="molecule type" value="Genomic_DNA"/>
</dbReference>
<organism evidence="3 4">
    <name type="scientific">Penaeus vannamei</name>
    <name type="common">Whiteleg shrimp</name>
    <name type="synonym">Litopenaeus vannamei</name>
    <dbReference type="NCBI Taxonomy" id="6689"/>
    <lineage>
        <taxon>Eukaryota</taxon>
        <taxon>Metazoa</taxon>
        <taxon>Ecdysozoa</taxon>
        <taxon>Arthropoda</taxon>
        <taxon>Crustacea</taxon>
        <taxon>Multicrustacea</taxon>
        <taxon>Malacostraca</taxon>
        <taxon>Eumalacostraca</taxon>
        <taxon>Eucarida</taxon>
        <taxon>Decapoda</taxon>
        <taxon>Dendrobranchiata</taxon>
        <taxon>Penaeoidea</taxon>
        <taxon>Penaeidae</taxon>
        <taxon>Penaeus</taxon>
    </lineage>
</organism>
<feature type="transmembrane region" description="Helical" evidence="2">
    <location>
        <begin position="66"/>
        <end position="87"/>
    </location>
</feature>